<dbReference type="GO" id="GO:0008379">
    <property type="term" value="F:thioredoxin peroxidase activity"/>
    <property type="evidence" value="ECO:0007669"/>
    <property type="project" value="TreeGrafter"/>
</dbReference>
<dbReference type="Pfam" id="PF00578">
    <property type="entry name" value="AhpC-TSA"/>
    <property type="match status" value="1"/>
</dbReference>
<evidence type="ECO:0000256" key="1">
    <source>
        <dbReference type="ARBA" id="ARBA00003330"/>
    </source>
</evidence>
<protein>
    <recommendedName>
        <fullName evidence="3">thioredoxin-dependent peroxiredoxin</fullName>
        <ecNumber evidence="3">1.11.1.24</ecNumber>
    </recommendedName>
    <alternativeName>
        <fullName evidence="9">Thioredoxin peroxidase</fullName>
    </alternativeName>
    <alternativeName>
        <fullName evidence="11">Thioredoxin-dependent peroxiredoxin Bcp</fullName>
    </alternativeName>
</protein>
<evidence type="ECO:0000256" key="8">
    <source>
        <dbReference type="ARBA" id="ARBA00023284"/>
    </source>
</evidence>
<dbReference type="eggNOG" id="COG1225">
    <property type="taxonomic scope" value="Bacteria"/>
</dbReference>
<gene>
    <name evidence="15" type="ORF">ST1E_0698</name>
</gene>
<dbReference type="AlphaFoldDB" id="M1LU39"/>
<dbReference type="InterPro" id="IPR013766">
    <property type="entry name" value="Thioredoxin_domain"/>
</dbReference>
<keyword evidence="6 15" id="KW-0560">Oxidoreductase</keyword>
<dbReference type="CDD" id="cd03017">
    <property type="entry name" value="PRX_BCP"/>
    <property type="match status" value="1"/>
</dbReference>
<dbReference type="InterPro" id="IPR036249">
    <property type="entry name" value="Thioredoxin-like_sf"/>
</dbReference>
<dbReference type="EC" id="1.11.1.24" evidence="3"/>
<dbReference type="InterPro" id="IPR050924">
    <property type="entry name" value="Peroxiredoxin_BCP/PrxQ"/>
</dbReference>
<dbReference type="Gene3D" id="3.40.30.10">
    <property type="entry name" value="Glutaredoxin"/>
    <property type="match status" value="1"/>
</dbReference>
<sequence>MDYLKKLAPVFESKSTSGIFKLQDYINKRNIVLFFYPKDNTSGCTRENIDFQKYYQDFLTKNTLVFGISRDSIESHNNFINKLNLTFPLISDKDGVVCNLYNVIKEKKMYGKTYIGIDRTTFLINKEGFIIQEWRSVKVNNHVQDVLSFLNKINLG</sequence>
<evidence type="ECO:0000256" key="4">
    <source>
        <dbReference type="ARBA" id="ARBA00022559"/>
    </source>
</evidence>
<dbReference type="PANTHER" id="PTHR42801">
    <property type="entry name" value="THIOREDOXIN-DEPENDENT PEROXIDE REDUCTASE"/>
    <property type="match status" value="1"/>
</dbReference>
<evidence type="ECO:0000256" key="7">
    <source>
        <dbReference type="ARBA" id="ARBA00023157"/>
    </source>
</evidence>
<keyword evidence="4 15" id="KW-0575">Peroxidase</keyword>
<dbReference type="GO" id="GO:0034599">
    <property type="term" value="P:cellular response to oxidative stress"/>
    <property type="evidence" value="ECO:0007669"/>
    <property type="project" value="TreeGrafter"/>
</dbReference>
<keyword evidence="7" id="KW-1015">Disulfide bond</keyword>
<name>M1LU39_9PROT</name>
<evidence type="ECO:0000256" key="6">
    <source>
        <dbReference type="ARBA" id="ARBA00023002"/>
    </source>
</evidence>
<keyword evidence="16" id="KW-1185">Reference proteome</keyword>
<dbReference type="PANTHER" id="PTHR42801:SF4">
    <property type="entry name" value="AHPC_TSA FAMILY PROTEIN"/>
    <property type="match status" value="1"/>
</dbReference>
<organism evidence="15 16">
    <name type="scientific">Candidatus Kinetoplastidibacterium galati TCC219</name>
    <dbReference type="NCBI Taxonomy" id="1208921"/>
    <lineage>
        <taxon>Bacteria</taxon>
        <taxon>Pseudomonadati</taxon>
        <taxon>Pseudomonadota</taxon>
        <taxon>Betaproteobacteria</taxon>
        <taxon>Candidatus Kinetoplastidibacterium</taxon>
    </lineage>
</organism>
<dbReference type="PIRSF" id="PIRSF000239">
    <property type="entry name" value="AHPC"/>
    <property type="match status" value="1"/>
</dbReference>
<feature type="active site" description="Cysteine sulfenic acid (-SOH) intermediate; for peroxidase activity" evidence="13">
    <location>
        <position position="44"/>
    </location>
</feature>
<dbReference type="KEGG" id="kga:ST1E_0698"/>
<evidence type="ECO:0000256" key="12">
    <source>
        <dbReference type="ARBA" id="ARBA00049091"/>
    </source>
</evidence>
<evidence type="ECO:0000313" key="16">
    <source>
        <dbReference type="Proteomes" id="UP000011658"/>
    </source>
</evidence>
<evidence type="ECO:0000256" key="13">
    <source>
        <dbReference type="PIRSR" id="PIRSR000239-1"/>
    </source>
</evidence>
<dbReference type="InterPro" id="IPR024706">
    <property type="entry name" value="Peroxiredoxin_AhpC-typ"/>
</dbReference>
<dbReference type="OrthoDB" id="9812811at2"/>
<dbReference type="STRING" id="1208921.ST1E_0698"/>
<evidence type="ECO:0000256" key="10">
    <source>
        <dbReference type="ARBA" id="ARBA00038489"/>
    </source>
</evidence>
<dbReference type="FunFam" id="3.40.30.10:FF:000007">
    <property type="entry name" value="Thioredoxin-dependent thiol peroxidase"/>
    <property type="match status" value="1"/>
</dbReference>
<dbReference type="PROSITE" id="PS51352">
    <property type="entry name" value="THIOREDOXIN_2"/>
    <property type="match status" value="1"/>
</dbReference>
<proteinExistence type="inferred from homology"/>
<accession>M1LU39</accession>
<dbReference type="EMBL" id="CP003806">
    <property type="protein sequence ID" value="AGF49072.1"/>
    <property type="molecule type" value="Genomic_DNA"/>
</dbReference>
<dbReference type="Proteomes" id="UP000011658">
    <property type="component" value="Chromosome"/>
</dbReference>
<evidence type="ECO:0000313" key="15">
    <source>
        <dbReference type="EMBL" id="AGF49072.1"/>
    </source>
</evidence>
<reference evidence="15 16" key="1">
    <citation type="journal article" date="2013" name="Genome Biol. Evol.">
        <title>Genome evolution and phylogenomic analysis of candidatus kinetoplastibacterium, the betaproteobacterial endosymbionts of strigomonas and angomonas.</title>
        <authorList>
            <person name="Alves J.M."/>
            <person name="Serrano M.G."/>
            <person name="Maia da Silva F."/>
            <person name="Voegtly L.J."/>
            <person name="Matveyev A.V."/>
            <person name="Teixeira M.M."/>
            <person name="Camargo E.P."/>
            <person name="Buck G.A."/>
        </authorList>
    </citation>
    <scope>NUCLEOTIDE SEQUENCE [LARGE SCALE GENOMIC DNA]</scope>
    <source>
        <strain evidence="15 16">TCC219</strain>
    </source>
</reference>
<dbReference type="RefSeq" id="WP_015389557.1">
    <property type="nucleotide sequence ID" value="NC_020284.1"/>
</dbReference>
<keyword evidence="5" id="KW-0049">Antioxidant</keyword>
<evidence type="ECO:0000256" key="3">
    <source>
        <dbReference type="ARBA" id="ARBA00013017"/>
    </source>
</evidence>
<evidence type="ECO:0000256" key="9">
    <source>
        <dbReference type="ARBA" id="ARBA00032824"/>
    </source>
</evidence>
<dbReference type="HOGENOM" id="CLU_042529_14_1_4"/>
<comment type="catalytic activity">
    <reaction evidence="12">
        <text>a hydroperoxide + [thioredoxin]-dithiol = an alcohol + [thioredoxin]-disulfide + H2O</text>
        <dbReference type="Rhea" id="RHEA:62620"/>
        <dbReference type="Rhea" id="RHEA-COMP:10698"/>
        <dbReference type="Rhea" id="RHEA-COMP:10700"/>
        <dbReference type="ChEBI" id="CHEBI:15377"/>
        <dbReference type="ChEBI" id="CHEBI:29950"/>
        <dbReference type="ChEBI" id="CHEBI:30879"/>
        <dbReference type="ChEBI" id="CHEBI:35924"/>
        <dbReference type="ChEBI" id="CHEBI:50058"/>
        <dbReference type="EC" id="1.11.1.24"/>
    </reaction>
</comment>
<comment type="function">
    <text evidence="1">Thiol-specific peroxidase that catalyzes the reduction of hydrogen peroxide and organic hydroperoxides to water and alcohols, respectively. Plays a role in cell protection against oxidative stress by detoxifying peroxides and as sensor of hydrogen peroxide-mediated signaling events.</text>
</comment>
<evidence type="ECO:0000256" key="2">
    <source>
        <dbReference type="ARBA" id="ARBA00011245"/>
    </source>
</evidence>
<comment type="similarity">
    <text evidence="10">Belongs to the peroxiredoxin family. BCP/PrxQ subfamily.</text>
</comment>
<comment type="subunit">
    <text evidence="2">Monomer.</text>
</comment>
<dbReference type="GO" id="GO:0005737">
    <property type="term" value="C:cytoplasm"/>
    <property type="evidence" value="ECO:0007669"/>
    <property type="project" value="TreeGrafter"/>
</dbReference>
<evidence type="ECO:0000259" key="14">
    <source>
        <dbReference type="PROSITE" id="PS51352"/>
    </source>
</evidence>
<keyword evidence="8" id="KW-0676">Redox-active center</keyword>
<dbReference type="PATRIC" id="fig|1208921.3.peg.353"/>
<evidence type="ECO:0000256" key="11">
    <source>
        <dbReference type="ARBA" id="ARBA00042639"/>
    </source>
</evidence>
<feature type="domain" description="Thioredoxin" evidence="14">
    <location>
        <begin position="2"/>
        <end position="155"/>
    </location>
</feature>
<dbReference type="InterPro" id="IPR000866">
    <property type="entry name" value="AhpC/TSA"/>
</dbReference>
<dbReference type="GO" id="GO:0045454">
    <property type="term" value="P:cell redox homeostasis"/>
    <property type="evidence" value="ECO:0007669"/>
    <property type="project" value="TreeGrafter"/>
</dbReference>
<dbReference type="SUPFAM" id="SSF52833">
    <property type="entry name" value="Thioredoxin-like"/>
    <property type="match status" value="1"/>
</dbReference>
<evidence type="ECO:0000256" key="5">
    <source>
        <dbReference type="ARBA" id="ARBA00022862"/>
    </source>
</evidence>